<feature type="region of interest" description="Disordered" evidence="1">
    <location>
        <begin position="50"/>
        <end position="72"/>
    </location>
</feature>
<accession>A0A1S1PGD4</accession>
<name>A0A1S1PGD4_9ACTN</name>
<comment type="caution">
    <text evidence="2">The sequence shown here is derived from an EMBL/GenBank/DDBJ whole genome shotgun (WGS) entry which is preliminary data.</text>
</comment>
<protein>
    <submittedName>
        <fullName evidence="2">Uncharacterized protein</fullName>
    </submittedName>
</protein>
<dbReference type="Proteomes" id="UP000179769">
    <property type="component" value="Unassembled WGS sequence"/>
</dbReference>
<organism evidence="2 3">
    <name type="scientific">Parafrankia soli</name>
    <dbReference type="NCBI Taxonomy" id="2599596"/>
    <lineage>
        <taxon>Bacteria</taxon>
        <taxon>Bacillati</taxon>
        <taxon>Actinomycetota</taxon>
        <taxon>Actinomycetes</taxon>
        <taxon>Frankiales</taxon>
        <taxon>Frankiaceae</taxon>
        <taxon>Parafrankia</taxon>
    </lineage>
</organism>
<dbReference type="EMBL" id="MAXA01000268">
    <property type="protein sequence ID" value="OHV20267.1"/>
    <property type="molecule type" value="Genomic_DNA"/>
</dbReference>
<evidence type="ECO:0000313" key="2">
    <source>
        <dbReference type="EMBL" id="OHV20267.1"/>
    </source>
</evidence>
<evidence type="ECO:0000256" key="1">
    <source>
        <dbReference type="SAM" id="MobiDB-lite"/>
    </source>
</evidence>
<dbReference type="RefSeq" id="WP_071066862.1">
    <property type="nucleotide sequence ID" value="NZ_MAXA01000268.1"/>
</dbReference>
<proteinExistence type="predicted"/>
<evidence type="ECO:0000313" key="3">
    <source>
        <dbReference type="Proteomes" id="UP000179769"/>
    </source>
</evidence>
<gene>
    <name evidence="2" type="ORF">BBK14_08520</name>
</gene>
<sequence>MTPAAALRMVLVATLMPGASQEEVLATLFGDLAGVPWRVPFQVPTSAVAGRAGPRGRRAAAAARAGRGGWRA</sequence>
<keyword evidence="3" id="KW-1185">Reference proteome</keyword>
<reference evidence="3" key="1">
    <citation type="submission" date="2016-07" db="EMBL/GenBank/DDBJ databases">
        <title>Frankia sp. NRRL B-16219 Genome sequencing.</title>
        <authorList>
            <person name="Ghodhbane-Gtari F."/>
            <person name="Swanson E."/>
            <person name="Gueddou A."/>
            <person name="Louati M."/>
            <person name="Nouioui I."/>
            <person name="Hezbri K."/>
            <person name="Abebe-Akele F."/>
            <person name="Simpson S."/>
            <person name="Morris K."/>
            <person name="Thomas K."/>
            <person name="Gtari M."/>
            <person name="Tisa L.S."/>
        </authorList>
    </citation>
    <scope>NUCLEOTIDE SEQUENCE [LARGE SCALE GENOMIC DNA]</scope>
    <source>
        <strain evidence="3">NRRL B-16219</strain>
    </source>
</reference>
<dbReference type="AlphaFoldDB" id="A0A1S1PGD4"/>